<organism evidence="1 2">
    <name type="scientific">Athelia psychrophila</name>
    <dbReference type="NCBI Taxonomy" id="1759441"/>
    <lineage>
        <taxon>Eukaryota</taxon>
        <taxon>Fungi</taxon>
        <taxon>Dikarya</taxon>
        <taxon>Basidiomycota</taxon>
        <taxon>Agaricomycotina</taxon>
        <taxon>Agaricomycetes</taxon>
        <taxon>Agaricomycetidae</taxon>
        <taxon>Atheliales</taxon>
        <taxon>Atheliaceae</taxon>
        <taxon>Athelia</taxon>
    </lineage>
</organism>
<evidence type="ECO:0000313" key="2">
    <source>
        <dbReference type="Proteomes" id="UP000076532"/>
    </source>
</evidence>
<dbReference type="EMBL" id="KV417756">
    <property type="protein sequence ID" value="KZP07275.1"/>
    <property type="molecule type" value="Genomic_DNA"/>
</dbReference>
<dbReference type="OrthoDB" id="2107166at2759"/>
<keyword evidence="2" id="KW-1185">Reference proteome</keyword>
<reference evidence="1 2" key="1">
    <citation type="journal article" date="2016" name="Mol. Biol. Evol.">
        <title>Comparative Genomics of Early-Diverging Mushroom-Forming Fungi Provides Insights into the Origins of Lignocellulose Decay Capabilities.</title>
        <authorList>
            <person name="Nagy L.G."/>
            <person name="Riley R."/>
            <person name="Tritt A."/>
            <person name="Adam C."/>
            <person name="Daum C."/>
            <person name="Floudas D."/>
            <person name="Sun H."/>
            <person name="Yadav J.S."/>
            <person name="Pangilinan J."/>
            <person name="Larsson K.H."/>
            <person name="Matsuura K."/>
            <person name="Barry K."/>
            <person name="Labutti K."/>
            <person name="Kuo R."/>
            <person name="Ohm R.A."/>
            <person name="Bhattacharya S.S."/>
            <person name="Shirouzu T."/>
            <person name="Yoshinaga Y."/>
            <person name="Martin F.M."/>
            <person name="Grigoriev I.V."/>
            <person name="Hibbett D.S."/>
        </authorList>
    </citation>
    <scope>NUCLEOTIDE SEQUENCE [LARGE SCALE GENOMIC DNA]</scope>
    <source>
        <strain evidence="1 2">CBS 109695</strain>
    </source>
</reference>
<sequence>MGKWSQYDEDSHRLPEGVIRTGYDADTKKYTFHDKATGQRYQSGARQRYGTLEPVDASSTPAGAADAYCESWEEVLDWEDSTSCTAKATADCKSCGDVLLTSLVSFFSICLPQIPRLPTTQGRYPSSKEK</sequence>
<dbReference type="AlphaFoldDB" id="A0A167XJ92"/>
<evidence type="ECO:0000313" key="1">
    <source>
        <dbReference type="EMBL" id="KZP07275.1"/>
    </source>
</evidence>
<gene>
    <name evidence="1" type="ORF">FIBSPDRAFT_875674</name>
</gene>
<name>A0A167XJ92_9AGAM</name>
<protein>
    <submittedName>
        <fullName evidence="1">Uncharacterized protein</fullName>
    </submittedName>
</protein>
<proteinExistence type="predicted"/>
<dbReference type="Proteomes" id="UP000076532">
    <property type="component" value="Unassembled WGS sequence"/>
</dbReference>
<accession>A0A167XJ92</accession>